<dbReference type="AlphaFoldDB" id="A0A1V6T7J9"/>
<reference evidence="3" key="1">
    <citation type="journal article" date="2017" name="Nat. Microbiol.">
        <title>Global analysis of biosynthetic gene clusters reveals vast potential of secondary metabolite production in Penicillium species.</title>
        <authorList>
            <person name="Nielsen J.C."/>
            <person name="Grijseels S."/>
            <person name="Prigent S."/>
            <person name="Ji B."/>
            <person name="Dainat J."/>
            <person name="Nielsen K.F."/>
            <person name="Frisvad J.C."/>
            <person name="Workman M."/>
            <person name="Nielsen J."/>
        </authorList>
    </citation>
    <scope>NUCLEOTIDE SEQUENCE [LARGE SCALE GENOMIC DNA]</scope>
    <source>
        <strain evidence="3">IBT 24891</strain>
    </source>
</reference>
<accession>A0A1V6T7J9</accession>
<sequence length="508" mass="56814">MPKRRRTRTSPEDNIVNRGQASSSRYSSQPSSSATRSSATRSAASSRWQSGEKRRKVNESSDFGTDISKSKFPAEGSPWDPTERYPINVEELDLDVSYAEYYSDEIESGSRPNSVLLPRQERWQHHGPEPLNDVDLLPTDWNTLEPDLDDHDIEGQIVRCKERIEDNIMPGFFQMRLKKFQKKKNALVLRDKDEPKGLDDNVYRRIETLKVMRAHLRDQGDRNNQIQNIDKILAAYRSKRLTWTTLVTYWSKGNQLCQPRPFSWDEFEAINAAHSGHNAFWVEGLLGPGKQSSYSTMILTINPRVEFTYTYDLAIRAPGVPWWISQQFIYDTGASLMTMDTETVDMMLGPYHPGGAGTDVAALPCVGNALLGTAAGRVTRPVIEIEVAVLNRAGKRLSKWIRVPVCIAGIGTDPACDVALDGPLLGYLLFVGCVPDNTGDIIVSSSKTRFNMANTKPEHKREIPVAAMAAQSFKKVPAGTMYKTAKGIGQLSNHALLPMLPKQMPDKA</sequence>
<organism evidence="2 3">
    <name type="scientific">Penicillium steckii</name>
    <dbReference type="NCBI Taxonomy" id="303698"/>
    <lineage>
        <taxon>Eukaryota</taxon>
        <taxon>Fungi</taxon>
        <taxon>Dikarya</taxon>
        <taxon>Ascomycota</taxon>
        <taxon>Pezizomycotina</taxon>
        <taxon>Eurotiomycetes</taxon>
        <taxon>Eurotiomycetidae</taxon>
        <taxon>Eurotiales</taxon>
        <taxon>Aspergillaceae</taxon>
        <taxon>Penicillium</taxon>
    </lineage>
</organism>
<evidence type="ECO:0000256" key="1">
    <source>
        <dbReference type="SAM" id="MobiDB-lite"/>
    </source>
</evidence>
<proteinExistence type="predicted"/>
<name>A0A1V6T7J9_9EURO</name>
<evidence type="ECO:0000313" key="2">
    <source>
        <dbReference type="EMBL" id="OQE21974.1"/>
    </source>
</evidence>
<dbReference type="OrthoDB" id="4363173at2759"/>
<dbReference type="EMBL" id="MLKD01000011">
    <property type="protein sequence ID" value="OQE21974.1"/>
    <property type="molecule type" value="Genomic_DNA"/>
</dbReference>
<gene>
    <name evidence="2" type="ORF">PENSTE_c011G02023</name>
</gene>
<feature type="compositionally biased region" description="Low complexity" evidence="1">
    <location>
        <begin position="18"/>
        <end position="49"/>
    </location>
</feature>
<dbReference type="Proteomes" id="UP000191285">
    <property type="component" value="Unassembled WGS sequence"/>
</dbReference>
<feature type="region of interest" description="Disordered" evidence="1">
    <location>
        <begin position="1"/>
        <end position="84"/>
    </location>
</feature>
<keyword evidence="3" id="KW-1185">Reference proteome</keyword>
<comment type="caution">
    <text evidence="2">The sequence shown here is derived from an EMBL/GenBank/DDBJ whole genome shotgun (WGS) entry which is preliminary data.</text>
</comment>
<protein>
    <submittedName>
        <fullName evidence="2">Uncharacterized protein</fullName>
    </submittedName>
</protein>
<dbReference type="STRING" id="303698.A0A1V6T7J9"/>
<evidence type="ECO:0000313" key="3">
    <source>
        <dbReference type="Proteomes" id="UP000191285"/>
    </source>
</evidence>